<keyword evidence="2" id="KW-1185">Reference proteome</keyword>
<evidence type="ECO:0000313" key="1">
    <source>
        <dbReference type="EMBL" id="GBM73311.1"/>
    </source>
</evidence>
<sequence>MNYFICIRQQLKDSANCLKILIFHTDTKLLYGGLDSEKLAWTSFRDRKAISCPAIASSSALHLIIVNDKRFKGFDACGEFLFQVKVLWEYPPTNKHILIRALTERCPMPDDIMGHCALTEEWDKLSQPLLDNVVQSMT</sequence>
<organism evidence="1 2">
    <name type="scientific">Araneus ventricosus</name>
    <name type="common">Orbweaver spider</name>
    <name type="synonym">Epeira ventricosa</name>
    <dbReference type="NCBI Taxonomy" id="182803"/>
    <lineage>
        <taxon>Eukaryota</taxon>
        <taxon>Metazoa</taxon>
        <taxon>Ecdysozoa</taxon>
        <taxon>Arthropoda</taxon>
        <taxon>Chelicerata</taxon>
        <taxon>Arachnida</taxon>
        <taxon>Araneae</taxon>
        <taxon>Araneomorphae</taxon>
        <taxon>Entelegynae</taxon>
        <taxon>Araneoidea</taxon>
        <taxon>Araneidae</taxon>
        <taxon>Araneus</taxon>
    </lineage>
</organism>
<dbReference type="Proteomes" id="UP000499080">
    <property type="component" value="Unassembled WGS sequence"/>
</dbReference>
<evidence type="ECO:0000313" key="2">
    <source>
        <dbReference type="Proteomes" id="UP000499080"/>
    </source>
</evidence>
<protein>
    <submittedName>
        <fullName evidence="1">Uncharacterized protein</fullName>
    </submittedName>
</protein>
<reference evidence="1 2" key="1">
    <citation type="journal article" date="2019" name="Sci. Rep.">
        <title>Orb-weaving spider Araneus ventricosus genome elucidates the spidroin gene catalogue.</title>
        <authorList>
            <person name="Kono N."/>
            <person name="Nakamura H."/>
            <person name="Ohtoshi R."/>
            <person name="Moran D.A.P."/>
            <person name="Shinohara A."/>
            <person name="Yoshida Y."/>
            <person name="Fujiwara M."/>
            <person name="Mori M."/>
            <person name="Tomita M."/>
            <person name="Arakawa K."/>
        </authorList>
    </citation>
    <scope>NUCLEOTIDE SEQUENCE [LARGE SCALE GENOMIC DNA]</scope>
</reference>
<dbReference type="EMBL" id="BGPR01002430">
    <property type="protein sequence ID" value="GBM73311.1"/>
    <property type="molecule type" value="Genomic_DNA"/>
</dbReference>
<proteinExistence type="predicted"/>
<gene>
    <name evidence="1" type="ORF">AVEN_144690_1</name>
</gene>
<dbReference type="AlphaFoldDB" id="A0A4Y2I6E5"/>
<accession>A0A4Y2I6E5</accession>
<comment type="caution">
    <text evidence="1">The sequence shown here is derived from an EMBL/GenBank/DDBJ whole genome shotgun (WGS) entry which is preliminary data.</text>
</comment>
<name>A0A4Y2I6E5_ARAVE</name>